<evidence type="ECO:0000313" key="3">
    <source>
        <dbReference type="Proteomes" id="UP001560573"/>
    </source>
</evidence>
<name>A0ABV3ZMV3_9BACT</name>
<reference evidence="2 3" key="1">
    <citation type="submission" date="2023-07" db="EMBL/GenBank/DDBJ databases">
        <authorList>
            <person name="Lian W.-H."/>
        </authorList>
    </citation>
    <scope>NUCLEOTIDE SEQUENCE [LARGE SCALE GENOMIC DNA]</scope>
    <source>
        <strain evidence="2 3">SYSU DXS3180</strain>
    </source>
</reference>
<accession>A0ABV3ZMV3</accession>
<evidence type="ECO:0000313" key="2">
    <source>
        <dbReference type="EMBL" id="MEX6691212.1"/>
    </source>
</evidence>
<organism evidence="2 3">
    <name type="scientific">Danxiaibacter flavus</name>
    <dbReference type="NCBI Taxonomy" id="3049108"/>
    <lineage>
        <taxon>Bacteria</taxon>
        <taxon>Pseudomonadati</taxon>
        <taxon>Bacteroidota</taxon>
        <taxon>Chitinophagia</taxon>
        <taxon>Chitinophagales</taxon>
        <taxon>Chitinophagaceae</taxon>
        <taxon>Danxiaibacter</taxon>
    </lineage>
</organism>
<dbReference type="SUPFAM" id="SSF47413">
    <property type="entry name" value="lambda repressor-like DNA-binding domains"/>
    <property type="match status" value="1"/>
</dbReference>
<dbReference type="Gene3D" id="1.10.260.40">
    <property type="entry name" value="lambda repressor-like DNA-binding domains"/>
    <property type="match status" value="1"/>
</dbReference>
<dbReference type="InterPro" id="IPR010982">
    <property type="entry name" value="Lambda_DNA-bd_dom_sf"/>
</dbReference>
<feature type="domain" description="HTH cro/C1-type" evidence="1">
    <location>
        <begin position="33"/>
        <end position="71"/>
    </location>
</feature>
<dbReference type="Proteomes" id="UP001560573">
    <property type="component" value="Unassembled WGS sequence"/>
</dbReference>
<keyword evidence="3" id="KW-1185">Reference proteome</keyword>
<dbReference type="PROSITE" id="PS50943">
    <property type="entry name" value="HTH_CROC1"/>
    <property type="match status" value="1"/>
</dbReference>
<dbReference type="CDD" id="cd00093">
    <property type="entry name" value="HTH_XRE"/>
    <property type="match status" value="1"/>
</dbReference>
<gene>
    <name evidence="2" type="ORF">QTN47_27125</name>
</gene>
<dbReference type="Pfam" id="PF01381">
    <property type="entry name" value="HTH_3"/>
    <property type="match status" value="1"/>
</dbReference>
<dbReference type="InterPro" id="IPR001387">
    <property type="entry name" value="Cro/C1-type_HTH"/>
</dbReference>
<protein>
    <submittedName>
        <fullName evidence="2">Helix-turn-helix transcriptional regulator</fullName>
    </submittedName>
</protein>
<evidence type="ECO:0000259" key="1">
    <source>
        <dbReference type="PROSITE" id="PS50943"/>
    </source>
</evidence>
<sequence length="110" mass="12222">MSTELKIWNTRMLQLMKEAVGSDVAATKKEWCELIGIRQSNLIEVESGKRGFTIEQIVKAAEITDVSTDWILGLSKTRTGSNEASGIELIKEGIRLIESEKIKGKKGKTK</sequence>
<dbReference type="EMBL" id="JAULBC010000015">
    <property type="protein sequence ID" value="MEX6691212.1"/>
    <property type="molecule type" value="Genomic_DNA"/>
</dbReference>
<proteinExistence type="predicted"/>
<comment type="caution">
    <text evidence="2">The sequence shown here is derived from an EMBL/GenBank/DDBJ whole genome shotgun (WGS) entry which is preliminary data.</text>
</comment>